<feature type="compositionally biased region" description="Basic and acidic residues" evidence="1">
    <location>
        <begin position="759"/>
        <end position="778"/>
    </location>
</feature>
<proteinExistence type="predicted"/>
<feature type="compositionally biased region" description="Basic and acidic residues" evidence="1">
    <location>
        <begin position="899"/>
        <end position="915"/>
    </location>
</feature>
<feature type="compositionally biased region" description="Basic and acidic residues" evidence="1">
    <location>
        <begin position="1162"/>
        <end position="1190"/>
    </location>
</feature>
<dbReference type="EMBL" id="HBIX01034787">
    <property type="protein sequence ID" value="CAE0729937.1"/>
    <property type="molecule type" value="Transcribed_RNA"/>
</dbReference>
<evidence type="ECO:0000256" key="1">
    <source>
        <dbReference type="SAM" id="MobiDB-lite"/>
    </source>
</evidence>
<feature type="compositionally biased region" description="Basic and acidic residues" evidence="1">
    <location>
        <begin position="363"/>
        <end position="373"/>
    </location>
</feature>
<reference evidence="2" key="1">
    <citation type="submission" date="2021-01" db="EMBL/GenBank/DDBJ databases">
        <authorList>
            <person name="Corre E."/>
            <person name="Pelletier E."/>
            <person name="Niang G."/>
            <person name="Scheremetjew M."/>
            <person name="Finn R."/>
            <person name="Kale V."/>
            <person name="Holt S."/>
            <person name="Cochrane G."/>
            <person name="Meng A."/>
            <person name="Brown T."/>
            <person name="Cohen L."/>
        </authorList>
    </citation>
    <scope>NUCLEOTIDE SEQUENCE</scope>
    <source>
        <strain evidence="2">10249 10 AB</strain>
    </source>
</reference>
<organism evidence="2">
    <name type="scientific">Pseudo-nitzschia australis</name>
    <dbReference type="NCBI Taxonomy" id="44445"/>
    <lineage>
        <taxon>Eukaryota</taxon>
        <taxon>Sar</taxon>
        <taxon>Stramenopiles</taxon>
        <taxon>Ochrophyta</taxon>
        <taxon>Bacillariophyta</taxon>
        <taxon>Bacillariophyceae</taxon>
        <taxon>Bacillariophycidae</taxon>
        <taxon>Bacillariales</taxon>
        <taxon>Bacillariaceae</taxon>
        <taxon>Pseudo-nitzschia</taxon>
    </lineage>
</organism>
<feature type="compositionally biased region" description="Basic and acidic residues" evidence="1">
    <location>
        <begin position="820"/>
        <end position="832"/>
    </location>
</feature>
<feature type="region of interest" description="Disordered" evidence="1">
    <location>
        <begin position="894"/>
        <end position="922"/>
    </location>
</feature>
<feature type="compositionally biased region" description="Basic and acidic residues" evidence="1">
    <location>
        <begin position="628"/>
        <end position="642"/>
    </location>
</feature>
<feature type="region of interest" description="Disordered" evidence="1">
    <location>
        <begin position="502"/>
        <end position="674"/>
    </location>
</feature>
<feature type="region of interest" description="Disordered" evidence="1">
    <location>
        <begin position="57"/>
        <end position="88"/>
    </location>
</feature>
<sequence>MEEEGTEILFRPGTETILKEHFSSQNSVSGGGELNLLQYCTTEETDDVRGLLKNVASSVSGKGESERQFSFSSSSSIPANEDQERLPESTNRAFFPASTRGQPPLSTSNLFDSVAENDESVSIDQDGTNEKSNDRFHPALKAALYTEGQEAVWHEDQCTTISSVYVNPKKTEVVVSSHPQEKPRNRMKIPFFKSRGKKQQPIAAEVEPAPRPVKIHIKKKKVTKAVLLLPPKEAETESIEMARESFCNSNEIEKEKLMKENEMNAAITENTIQARRLLDTVLSGNDLNEEESERVAKEAFIHAATARRIANCSGYDAKDSEDMNDDQVVQEAIELENVLSYLVEEGEQAALQHRRQQTEEASDEKSDKDKEDQEGVTVVKSDAFTKTKKKRRGKLVVSAYAARAVHYLESIIPKNIHNNKNDTAEGAETGIIYDKLQPALSSAEDFWSEAGMSTLGLKSDTLEYGFPTDEDVDEAGNRIDHDGAGLLRNFDMMSLSSLNEILDGGGTTSERKHDLEGEGALSGNSRLQRSSRGELSPRSALREIGIPMRKKHRRPPTQQRRNRGGFLGLMTPRTVRSTHNEKKEKQLAVGDDANTEKKWGGFFKTPRGSESAPSQLHLVLEEEDEDRSEDHFEDQSNKESRPSDSPSVQNTPASATGKEKNLKPTLSNRMDSAGAEEDLVEAYSDSCLGIPKDNRYTPAFISEETKDERGSAHRYKSILQDNEIELKLSVATFEDQQDSESVRDNKNALSEDANLEHLSSTEEKNSKAEGTHQEDRTDLSSINDSDSGGPKNCDRYHSEPIGKTPKRAGPDMEENVNRTAIDEETRVQEKRSLLSPIELSAKKSSFKEGPKKDQDDQNLSSQIKEIELKENETKTEVGNNNVTPQKTSLLNKTDVQTVKSHEKSKIKIQKEKQEEMSTTASEGSKSKIFNRVVDMIGRNKRKPLVPNTIVEEMFVVENGIKKISGREHHIHDIHEARLLTEKVISERDKHAFAPPLSKPTVGQRAKAISNMKKPSTRSSYTVINDSNTVLQQAISNGNLKAVESNEEGDDVVPLNYLAMMLKKKLNDKKVKISDVTAIEMRKPTQEQFLNQKPDADSFVAAIRGPRQKEAPGVALEEIAIRNCKKNRDPIIGKATNEILVDLAPTPRGPERETVFDDEEDETKDKTNDIKIRDPPIKEEEDERQRRKLITERLFQAGSSSYQDDTVPKREKTSGDAIKTVPTVASAESYEEEPVENSVQVSLDQEDTSDVNKPSLKAKGAHESNPHTHSGRGRRKLSISFLKGGKRK</sequence>
<accession>A0A7S4AXJ5</accession>
<name>A0A7S4AXJ5_9STRA</name>
<feature type="region of interest" description="Disordered" evidence="1">
    <location>
        <begin position="732"/>
        <end position="859"/>
    </location>
</feature>
<evidence type="ECO:0000313" key="2">
    <source>
        <dbReference type="EMBL" id="CAE0729937.1"/>
    </source>
</evidence>
<gene>
    <name evidence="2" type="ORF">PAUS00366_LOCUS22722</name>
</gene>
<protein>
    <submittedName>
        <fullName evidence="2">Uncharacterized protein</fullName>
    </submittedName>
</protein>
<feature type="compositionally biased region" description="Polar residues" evidence="1">
    <location>
        <begin position="643"/>
        <end position="654"/>
    </location>
</feature>
<feature type="region of interest" description="Disordered" evidence="1">
    <location>
        <begin position="1143"/>
        <end position="1287"/>
    </location>
</feature>
<feature type="region of interest" description="Disordered" evidence="1">
    <location>
        <begin position="349"/>
        <end position="377"/>
    </location>
</feature>
<feature type="compositionally biased region" description="Basic and acidic residues" evidence="1">
    <location>
        <begin position="845"/>
        <end position="855"/>
    </location>
</feature>
<feature type="compositionally biased region" description="Basic residues" evidence="1">
    <location>
        <begin position="548"/>
        <end position="563"/>
    </location>
</feature>